<feature type="transmembrane region" description="Helical" evidence="1">
    <location>
        <begin position="28"/>
        <end position="57"/>
    </location>
</feature>
<proteinExistence type="predicted"/>
<sequence>MLGILFIYWIWKAFTNLALEYDKNKWTYFFIGIAGYYGSTAIAGFAVGLVSVFVSGIDTNEDSFINPGWNILFVFCGALGCYGVYKLLESRGEKEKRLYKKEGIESIGVRDEN</sequence>
<protein>
    <submittedName>
        <fullName evidence="2">Uncharacterized protein</fullName>
    </submittedName>
</protein>
<evidence type="ECO:0000313" key="2">
    <source>
        <dbReference type="EMBL" id="AXB55558.1"/>
    </source>
</evidence>
<reference evidence="2 3" key="1">
    <citation type="submission" date="2018-06" db="EMBL/GenBank/DDBJ databases">
        <title>Genome sequencing of Flavobacterium.</title>
        <authorList>
            <person name="Baek M.-G."/>
            <person name="Yi H."/>
        </authorList>
    </citation>
    <scope>NUCLEOTIDE SEQUENCE [LARGE SCALE GENOMIC DNA]</scope>
    <source>
        <strain evidence="2 3">HYN0086</strain>
    </source>
</reference>
<feature type="transmembrane region" description="Helical" evidence="1">
    <location>
        <begin position="69"/>
        <end position="88"/>
    </location>
</feature>
<dbReference type="KEGG" id="ffl:HYN86_02655"/>
<organism evidence="2 3">
    <name type="scientific">Flavobacterium fluviale</name>
    <dbReference type="NCBI Taxonomy" id="2249356"/>
    <lineage>
        <taxon>Bacteria</taxon>
        <taxon>Pseudomonadati</taxon>
        <taxon>Bacteroidota</taxon>
        <taxon>Flavobacteriia</taxon>
        <taxon>Flavobacteriales</taxon>
        <taxon>Flavobacteriaceae</taxon>
        <taxon>Flavobacterium</taxon>
    </lineage>
</organism>
<name>A0A344LNR6_9FLAO</name>
<dbReference type="AlphaFoldDB" id="A0A344LNR6"/>
<gene>
    <name evidence="2" type="ORF">HYN86_02655</name>
</gene>
<accession>A0A344LNR6</accession>
<dbReference type="OrthoDB" id="1449578at2"/>
<keyword evidence="1" id="KW-1133">Transmembrane helix</keyword>
<evidence type="ECO:0000256" key="1">
    <source>
        <dbReference type="SAM" id="Phobius"/>
    </source>
</evidence>
<dbReference type="Proteomes" id="UP000251561">
    <property type="component" value="Chromosome"/>
</dbReference>
<keyword evidence="3" id="KW-1185">Reference proteome</keyword>
<evidence type="ECO:0000313" key="3">
    <source>
        <dbReference type="Proteomes" id="UP000251561"/>
    </source>
</evidence>
<dbReference type="RefSeq" id="WP_113676645.1">
    <property type="nucleotide sequence ID" value="NZ_CP030261.1"/>
</dbReference>
<dbReference type="EMBL" id="CP030261">
    <property type="protein sequence ID" value="AXB55558.1"/>
    <property type="molecule type" value="Genomic_DNA"/>
</dbReference>
<keyword evidence="1" id="KW-0812">Transmembrane</keyword>
<keyword evidence="1" id="KW-0472">Membrane</keyword>